<feature type="transmembrane region" description="Helical" evidence="1">
    <location>
        <begin position="159"/>
        <end position="177"/>
    </location>
</feature>
<dbReference type="PANTHER" id="PTHR39430:SF1">
    <property type="entry name" value="PROTEASE"/>
    <property type="match status" value="1"/>
</dbReference>
<gene>
    <name evidence="3" type="ORF">ACFL27_08345</name>
</gene>
<evidence type="ECO:0000313" key="4">
    <source>
        <dbReference type="Proteomes" id="UP001594351"/>
    </source>
</evidence>
<feature type="transmembrane region" description="Helical" evidence="1">
    <location>
        <begin position="206"/>
        <end position="227"/>
    </location>
</feature>
<reference evidence="3 4" key="1">
    <citation type="submission" date="2024-09" db="EMBL/GenBank/DDBJ databases">
        <title>Laminarin stimulates single cell rates of sulfate reduction while oxygen inhibits transcriptomic activity in coastal marine sediment.</title>
        <authorList>
            <person name="Lindsay M."/>
            <person name="Orcutt B."/>
            <person name="Emerson D."/>
            <person name="Stepanauskas R."/>
            <person name="D'Angelo T."/>
        </authorList>
    </citation>
    <scope>NUCLEOTIDE SEQUENCE [LARGE SCALE GENOMIC DNA]</scope>
    <source>
        <strain evidence="3">SAG AM-311-K15</strain>
    </source>
</reference>
<organism evidence="3 4">
    <name type="scientific">candidate division CSSED10-310 bacterium</name>
    <dbReference type="NCBI Taxonomy" id="2855610"/>
    <lineage>
        <taxon>Bacteria</taxon>
        <taxon>Bacteria division CSSED10-310</taxon>
    </lineage>
</organism>
<keyword evidence="4" id="KW-1185">Reference proteome</keyword>
<feature type="transmembrane region" description="Helical" evidence="1">
    <location>
        <begin position="12"/>
        <end position="36"/>
    </location>
</feature>
<feature type="transmembrane region" description="Helical" evidence="1">
    <location>
        <begin position="121"/>
        <end position="139"/>
    </location>
</feature>
<sequence length="232" mass="26462">MKKETCTLFFKLVKALFLGLLIDVFALAAAPFMMGFLPSYRWLGAFITHSVMALLSLALIYFFSRGAFHRYGFRRDRFVFKPTLLLWVLPMATLSIIGFFATSPQGEMRGPFGYSHLESILFIWIYASVCEEIFTRGFLQSYLEPLRKYGFTLLKRWRLSVPVLFSGIFFGLMHIVAIKAMGPPVLVFTTILGLVAGYYREKTGSLWPAIIIHALFNVGGMAPPWILNIFLR</sequence>
<dbReference type="InterPro" id="IPR003675">
    <property type="entry name" value="Rce1/LyrA-like_dom"/>
</dbReference>
<dbReference type="Proteomes" id="UP001594351">
    <property type="component" value="Unassembled WGS sequence"/>
</dbReference>
<evidence type="ECO:0000313" key="3">
    <source>
        <dbReference type="EMBL" id="MFC1850185.1"/>
    </source>
</evidence>
<keyword evidence="1" id="KW-0472">Membrane</keyword>
<evidence type="ECO:0000256" key="1">
    <source>
        <dbReference type="SAM" id="Phobius"/>
    </source>
</evidence>
<proteinExistence type="predicted"/>
<name>A0ABV6YVJ1_UNCC1</name>
<protein>
    <submittedName>
        <fullName evidence="3">Lysostaphin resistance A-like protein</fullName>
    </submittedName>
</protein>
<feature type="domain" description="CAAX prenyl protease 2/Lysostaphin resistance protein A-like" evidence="2">
    <location>
        <begin position="119"/>
        <end position="218"/>
    </location>
</feature>
<keyword evidence="1" id="KW-1133">Transmembrane helix</keyword>
<feature type="transmembrane region" description="Helical" evidence="1">
    <location>
        <begin position="84"/>
        <end position="101"/>
    </location>
</feature>
<evidence type="ECO:0000259" key="2">
    <source>
        <dbReference type="Pfam" id="PF02517"/>
    </source>
</evidence>
<comment type="caution">
    <text evidence="3">The sequence shown here is derived from an EMBL/GenBank/DDBJ whole genome shotgun (WGS) entry which is preliminary data.</text>
</comment>
<accession>A0ABV6YVJ1</accession>
<dbReference type="Pfam" id="PF02517">
    <property type="entry name" value="Rce1-like"/>
    <property type="match status" value="1"/>
</dbReference>
<keyword evidence="1" id="KW-0812">Transmembrane</keyword>
<feature type="transmembrane region" description="Helical" evidence="1">
    <location>
        <begin position="42"/>
        <end position="63"/>
    </location>
</feature>
<dbReference type="PANTHER" id="PTHR39430">
    <property type="entry name" value="MEMBRANE-ASSOCIATED PROTEASE-RELATED"/>
    <property type="match status" value="1"/>
</dbReference>
<dbReference type="EMBL" id="JBHPBY010000082">
    <property type="protein sequence ID" value="MFC1850185.1"/>
    <property type="molecule type" value="Genomic_DNA"/>
</dbReference>